<protein>
    <recommendedName>
        <fullName evidence="3">Capsule polysaccharide biosynthesis protein</fullName>
    </recommendedName>
</protein>
<proteinExistence type="predicted"/>
<dbReference type="Proteomes" id="UP001230207">
    <property type="component" value="Unassembled WGS sequence"/>
</dbReference>
<organism evidence="1 2">
    <name type="scientific">Pararhizobium capsulatum DSM 1112</name>
    <dbReference type="NCBI Taxonomy" id="1121113"/>
    <lineage>
        <taxon>Bacteria</taxon>
        <taxon>Pseudomonadati</taxon>
        <taxon>Pseudomonadota</taxon>
        <taxon>Alphaproteobacteria</taxon>
        <taxon>Hyphomicrobiales</taxon>
        <taxon>Rhizobiaceae</taxon>
        <taxon>Rhizobium/Agrobacterium group</taxon>
        <taxon>Pararhizobium</taxon>
    </lineage>
</organism>
<accession>A0ABU0BVL8</accession>
<dbReference type="EMBL" id="JAUSVF010000002">
    <property type="protein sequence ID" value="MDQ0322302.1"/>
    <property type="molecule type" value="Genomic_DNA"/>
</dbReference>
<name>A0ABU0BVL8_9HYPH</name>
<keyword evidence="2" id="KW-1185">Reference proteome</keyword>
<dbReference type="InterPro" id="IPR007833">
    <property type="entry name" value="Capsule_polysaccharide_synth"/>
</dbReference>
<comment type="caution">
    <text evidence="1">The sequence shown here is derived from an EMBL/GenBank/DDBJ whole genome shotgun (WGS) entry which is preliminary data.</text>
</comment>
<evidence type="ECO:0000313" key="1">
    <source>
        <dbReference type="EMBL" id="MDQ0322302.1"/>
    </source>
</evidence>
<evidence type="ECO:0008006" key="3">
    <source>
        <dbReference type="Google" id="ProtNLM"/>
    </source>
</evidence>
<sequence length="603" mass="67977">MATTVLDAVPHRRCRQLVLDGRILIAQKKRDLRSTEELILRYLQQHSPPFDMVQSYISGIVNAGHLKRSAEIAASPQLTGDLRALVDAAIHKANGDFDAALAALDVDSPRFQVRKQIALEKRGIFHRMQDHESIATVVTDFLLREPKPILIPFAVSAAGSAETAHRDDLFAVAIARIIDDIERILRKRKLIKRHWRDAVSGCLTIFDLDGAIRVTRHAAALGFKVDTVLKEILETRADFEPIMHVIDAARQDMYERAGKRKKRPQFGQVIVTVPAASTRTNKLDYPGFRGDIRFALKSIVKTLEEAGVGYIVKSRVRTHGSLNYDKPFFSYHTISDGRLGLHYKETDRRSLFSFDAKGYAGWSLFAETKYDQLSLGQIEQSEADQFFNFDRQRVIGSRVSKYTQVDAQEELPEDFVFVGLQVMGDAVQSLAYTTPFAMLDEVIRACAEKKLKVLVKRHPACRSGEIGHYLLEQEGRGALQVVSGNIHDLIAKSKAVCIINSGVGAEALLHEKPVYVFGRADYMNACFACEKEGDFQRQFEVDRLPMSKAELHRYWYIFRNEYACDLSNPEGAGEWIADRVRQHLTEHAIKGDEACFQSPQLVA</sequence>
<reference evidence="1 2" key="1">
    <citation type="submission" date="2023-07" db="EMBL/GenBank/DDBJ databases">
        <title>Genomic Encyclopedia of Type Strains, Phase IV (KMG-IV): sequencing the most valuable type-strain genomes for metagenomic binning, comparative biology and taxonomic classification.</title>
        <authorList>
            <person name="Goeker M."/>
        </authorList>
    </citation>
    <scope>NUCLEOTIDE SEQUENCE [LARGE SCALE GENOMIC DNA]</scope>
    <source>
        <strain evidence="1 2">DSM 1112</strain>
    </source>
</reference>
<evidence type="ECO:0000313" key="2">
    <source>
        <dbReference type="Proteomes" id="UP001230207"/>
    </source>
</evidence>
<dbReference type="Pfam" id="PF05159">
    <property type="entry name" value="Capsule_synth"/>
    <property type="match status" value="1"/>
</dbReference>
<gene>
    <name evidence="1" type="ORF">QO002_004508</name>
</gene>